<evidence type="ECO:0000256" key="1">
    <source>
        <dbReference type="ARBA" id="ARBA00004496"/>
    </source>
</evidence>
<comment type="subcellular location">
    <subcellularLocation>
        <location evidence="1">Cytoplasm</location>
    </subcellularLocation>
</comment>
<dbReference type="Gene3D" id="3.40.630.30">
    <property type="match status" value="2"/>
</dbReference>
<dbReference type="Proteomes" id="UP000633619">
    <property type="component" value="Unassembled WGS sequence"/>
</dbReference>
<keyword evidence="3 12" id="KW-0808">Transferase</keyword>
<sequence length="378" mass="44680">MLQIVSVEREKFLDFVETQPYRNFLQYPSWADLKSEWKWLHEFLGWATKDGKLVGGAVVLYRKVPGLNKYLAYIPRGPMIDWFSSYSLTDWFHPLFHHLKNRNVFSVKMDPPLVSKKWSANRISQAVQEFKSHGLKNKRLTDILPDQVFNAVEYVKQELAEMGWRQNGGEDSFDTVQPQFVFRLNMKGKSLEQIFSGFHPDWQQRIRDAENSGVHVYLGTENDLPEFHELLSLTAKREQSNVRDVSYFEKMFETLVLENPYRIRLYLARKDNQLLSASLAVRVDGHTWDLYNARRSDSYEDPSAYLLRWKMIQDAYRHGDTIFDFRGISTVLDENNRLFELLQFKMGFGGEACQFMGEWDYPVIPMLHWAFDMYMKSR</sequence>
<keyword evidence="13" id="KW-1185">Reference proteome</keyword>
<evidence type="ECO:0000256" key="10">
    <source>
        <dbReference type="ARBA" id="ARBA00042933"/>
    </source>
</evidence>
<comment type="catalytic activity">
    <reaction evidence="11">
        <text>beta-D-GlcNAc-(1-&gt;4)-Mur2Ac(oyl-L-Ala-D-isoglutaminyl-L-Lys-D-Ala-D-Ala)-di-trans,octa-cis-undecaprenyl diphosphate + glycyl-tRNA(Gly) = beta-D-GlcNAc-(1-&gt;4)-Mur2Ac(oyl-L-Ala-D-isoglutaminyl-L-Lys-(N(6)-Gly)-D-Ala-D-Ala)-di-trans,octa-cis-undecaprenyl diphosphate + tRNA(Gly) + H(+)</text>
        <dbReference type="Rhea" id="RHEA:30435"/>
        <dbReference type="Rhea" id="RHEA-COMP:9664"/>
        <dbReference type="Rhea" id="RHEA-COMP:9683"/>
        <dbReference type="ChEBI" id="CHEBI:15378"/>
        <dbReference type="ChEBI" id="CHEBI:62233"/>
        <dbReference type="ChEBI" id="CHEBI:62234"/>
        <dbReference type="ChEBI" id="CHEBI:78442"/>
        <dbReference type="ChEBI" id="CHEBI:78522"/>
        <dbReference type="EC" id="2.3.2.16"/>
    </reaction>
</comment>
<dbReference type="InterPro" id="IPR016181">
    <property type="entry name" value="Acyl_CoA_acyltransferase"/>
</dbReference>
<evidence type="ECO:0000256" key="9">
    <source>
        <dbReference type="ARBA" id="ARBA00040679"/>
    </source>
</evidence>
<dbReference type="EC" id="2.3.2.16" evidence="8"/>
<dbReference type="PANTHER" id="PTHR36174:SF1">
    <property type="entry name" value="LIPID II:GLYCINE GLYCYLTRANSFERASE"/>
    <property type="match status" value="1"/>
</dbReference>
<organism evidence="12 13">
    <name type="scientific">Thermoactinomyces intermedius</name>
    <dbReference type="NCBI Taxonomy" id="2024"/>
    <lineage>
        <taxon>Bacteria</taxon>
        <taxon>Bacillati</taxon>
        <taxon>Bacillota</taxon>
        <taxon>Bacilli</taxon>
        <taxon>Bacillales</taxon>
        <taxon>Thermoactinomycetaceae</taxon>
        <taxon>Thermoactinomyces</taxon>
    </lineage>
</organism>
<evidence type="ECO:0000256" key="5">
    <source>
        <dbReference type="ARBA" id="ARBA00022984"/>
    </source>
</evidence>
<evidence type="ECO:0000313" key="13">
    <source>
        <dbReference type="Proteomes" id="UP000633619"/>
    </source>
</evidence>
<dbReference type="SUPFAM" id="SSF55729">
    <property type="entry name" value="Acyl-CoA N-acyltransferases (Nat)"/>
    <property type="match status" value="2"/>
</dbReference>
<dbReference type="GO" id="GO:0071555">
    <property type="term" value="P:cell wall organization"/>
    <property type="evidence" value="ECO:0007669"/>
    <property type="project" value="UniProtKB-KW"/>
</dbReference>
<gene>
    <name evidence="12" type="ORF">I8U20_04370</name>
</gene>
<evidence type="ECO:0000256" key="2">
    <source>
        <dbReference type="ARBA" id="ARBA00009943"/>
    </source>
</evidence>
<evidence type="ECO:0000313" key="12">
    <source>
        <dbReference type="EMBL" id="MBH8594563.1"/>
    </source>
</evidence>
<evidence type="ECO:0000256" key="6">
    <source>
        <dbReference type="ARBA" id="ARBA00023315"/>
    </source>
</evidence>
<name>A0A8I1A4X4_THEIN</name>
<dbReference type="InterPro" id="IPR003447">
    <property type="entry name" value="FEMABX"/>
</dbReference>
<keyword evidence="4" id="KW-0133">Cell shape</keyword>
<keyword evidence="7" id="KW-0961">Cell wall biogenesis/degradation</keyword>
<comment type="similarity">
    <text evidence="2">Belongs to the FemABX family.</text>
</comment>
<dbReference type="GO" id="GO:0005737">
    <property type="term" value="C:cytoplasm"/>
    <property type="evidence" value="ECO:0007669"/>
    <property type="project" value="UniProtKB-SubCell"/>
</dbReference>
<keyword evidence="6" id="KW-0012">Acyltransferase</keyword>
<keyword evidence="5" id="KW-0573">Peptidoglycan synthesis</keyword>
<dbReference type="GO" id="GO:0016755">
    <property type="term" value="F:aminoacyltransferase activity"/>
    <property type="evidence" value="ECO:0007669"/>
    <property type="project" value="InterPro"/>
</dbReference>
<evidence type="ECO:0000256" key="8">
    <source>
        <dbReference type="ARBA" id="ARBA00039074"/>
    </source>
</evidence>
<protein>
    <recommendedName>
        <fullName evidence="9">Lipid II:glycine glycyltransferase</fullName>
        <ecNumber evidence="8">2.3.2.16</ecNumber>
    </recommendedName>
    <alternativeName>
        <fullName evidence="10">Factor essential for expression of methicillin resistance X</fullName>
    </alternativeName>
</protein>
<evidence type="ECO:0000256" key="11">
    <source>
        <dbReference type="ARBA" id="ARBA00048654"/>
    </source>
</evidence>
<dbReference type="PANTHER" id="PTHR36174">
    <property type="entry name" value="LIPID II:GLYCINE GLYCYLTRANSFERASE"/>
    <property type="match status" value="1"/>
</dbReference>
<evidence type="ECO:0000256" key="7">
    <source>
        <dbReference type="ARBA" id="ARBA00023316"/>
    </source>
</evidence>
<dbReference type="GO" id="GO:0008360">
    <property type="term" value="P:regulation of cell shape"/>
    <property type="evidence" value="ECO:0007669"/>
    <property type="project" value="UniProtKB-KW"/>
</dbReference>
<dbReference type="InterPro" id="IPR050644">
    <property type="entry name" value="PG_Glycine_Bridge_Synth"/>
</dbReference>
<dbReference type="PROSITE" id="PS51191">
    <property type="entry name" value="FEMABX"/>
    <property type="match status" value="1"/>
</dbReference>
<comment type="caution">
    <text evidence="12">The sequence shown here is derived from an EMBL/GenBank/DDBJ whole genome shotgun (WGS) entry which is preliminary data.</text>
</comment>
<proteinExistence type="inferred from homology"/>
<dbReference type="GO" id="GO:0009252">
    <property type="term" value="P:peptidoglycan biosynthetic process"/>
    <property type="evidence" value="ECO:0007669"/>
    <property type="project" value="UniProtKB-KW"/>
</dbReference>
<accession>A0A8I1A4X4</accession>
<dbReference type="Pfam" id="PF02388">
    <property type="entry name" value="FemAB"/>
    <property type="match status" value="2"/>
</dbReference>
<dbReference type="EMBL" id="JAECVW010000002">
    <property type="protein sequence ID" value="MBH8594563.1"/>
    <property type="molecule type" value="Genomic_DNA"/>
</dbReference>
<reference evidence="12 13" key="1">
    <citation type="submission" date="2020-12" db="EMBL/GenBank/DDBJ databases">
        <title>WGS of Thermoactinomyces spp.</title>
        <authorList>
            <person name="Cheng K."/>
        </authorList>
    </citation>
    <scope>NUCLEOTIDE SEQUENCE [LARGE SCALE GENOMIC DNA]</scope>
    <source>
        <strain evidence="13">CICC 10671\DSM 43846</strain>
    </source>
</reference>
<evidence type="ECO:0000256" key="3">
    <source>
        <dbReference type="ARBA" id="ARBA00022679"/>
    </source>
</evidence>
<evidence type="ECO:0000256" key="4">
    <source>
        <dbReference type="ARBA" id="ARBA00022960"/>
    </source>
</evidence>
<dbReference type="AlphaFoldDB" id="A0A8I1A4X4"/>